<organism evidence="13 14">
    <name type="scientific">SAR324 cluster bacterium</name>
    <dbReference type="NCBI Taxonomy" id="2024889"/>
    <lineage>
        <taxon>Bacteria</taxon>
        <taxon>Deltaproteobacteria</taxon>
        <taxon>SAR324 cluster</taxon>
    </lineage>
</organism>
<evidence type="ECO:0000259" key="11">
    <source>
        <dbReference type="Pfam" id="PF02767"/>
    </source>
</evidence>
<evidence type="ECO:0000256" key="8">
    <source>
        <dbReference type="ARBA" id="ARBA00023125"/>
    </source>
</evidence>
<dbReference type="Gene3D" id="3.10.150.10">
    <property type="entry name" value="DNA Polymerase III, subunit A, domain 2"/>
    <property type="match status" value="1"/>
</dbReference>
<comment type="function">
    <text evidence="9">Confers DNA tethering and processivity to DNA polymerases and other proteins. Acts as a clamp, forming a ring around DNA (a reaction catalyzed by the clamp-loading complex) which diffuses in an ATP-independent manner freely and bidirectionally along dsDNA. Initially characterized for its ability to contact the catalytic subunit of DNA polymerase III (Pol III), a complex, multichain enzyme responsible for most of the replicative synthesis in bacteria; Pol III exhibits 3'-5' exonuclease proofreading activity. The beta chain is required for initiation of replication as well as for processivity of DNA replication.</text>
</comment>
<keyword evidence="5 9" id="KW-0548">Nucleotidyltransferase</keyword>
<dbReference type="InterPro" id="IPR001001">
    <property type="entry name" value="DNA_polIII_beta"/>
</dbReference>
<evidence type="ECO:0000313" key="14">
    <source>
        <dbReference type="Proteomes" id="UP000288322"/>
    </source>
</evidence>
<evidence type="ECO:0000256" key="5">
    <source>
        <dbReference type="ARBA" id="ARBA00022695"/>
    </source>
</evidence>
<dbReference type="GO" id="GO:0005737">
    <property type="term" value="C:cytoplasm"/>
    <property type="evidence" value="ECO:0007669"/>
    <property type="project" value="UniProtKB-SubCell"/>
</dbReference>
<evidence type="ECO:0000256" key="6">
    <source>
        <dbReference type="ARBA" id="ARBA00022705"/>
    </source>
</evidence>
<dbReference type="PANTHER" id="PTHR30478">
    <property type="entry name" value="DNA POLYMERASE III SUBUNIT BETA"/>
    <property type="match status" value="1"/>
</dbReference>
<dbReference type="Proteomes" id="UP000288322">
    <property type="component" value="Unassembled WGS sequence"/>
</dbReference>
<reference evidence="13 14" key="1">
    <citation type="submission" date="2018-06" db="EMBL/GenBank/DDBJ databases">
        <title>Combined omics and stable isotope probing to characterize newly discovered Mariana Back-Arc vent microbial communities.</title>
        <authorList>
            <person name="Trembath-Reichert E."/>
            <person name="Huber J.A."/>
        </authorList>
    </citation>
    <scope>NUCLEOTIDE SEQUENCE [LARGE SCALE GENOMIC DNA]</scope>
    <source>
        <strain evidence="13">MAG 151</strain>
    </source>
</reference>
<feature type="domain" description="DNA polymerase III beta sliding clamp C-terminal" evidence="12">
    <location>
        <begin position="254"/>
        <end position="372"/>
    </location>
</feature>
<evidence type="ECO:0000256" key="2">
    <source>
        <dbReference type="ARBA" id="ARBA00010752"/>
    </source>
</evidence>
<dbReference type="GO" id="GO:0009360">
    <property type="term" value="C:DNA polymerase III complex"/>
    <property type="evidence" value="ECO:0007669"/>
    <property type="project" value="InterPro"/>
</dbReference>
<comment type="subunit">
    <text evidence="9">Forms a ring-shaped head-to-tail homodimer around DNA.</text>
</comment>
<comment type="caution">
    <text evidence="13">The sequence shown here is derived from an EMBL/GenBank/DDBJ whole genome shotgun (WGS) entry which is preliminary data.</text>
</comment>
<name>A0A432H4S5_9DELT</name>
<dbReference type="GO" id="GO:0003887">
    <property type="term" value="F:DNA-directed DNA polymerase activity"/>
    <property type="evidence" value="ECO:0007669"/>
    <property type="project" value="UniProtKB-UniRule"/>
</dbReference>
<dbReference type="Gene3D" id="3.70.10.10">
    <property type="match status" value="1"/>
</dbReference>
<dbReference type="SMART" id="SM00480">
    <property type="entry name" value="POL3Bc"/>
    <property type="match status" value="1"/>
</dbReference>
<evidence type="ECO:0000256" key="4">
    <source>
        <dbReference type="ARBA" id="ARBA00022679"/>
    </source>
</evidence>
<comment type="subcellular location">
    <subcellularLocation>
        <location evidence="1 9">Cytoplasm</location>
    </subcellularLocation>
</comment>
<dbReference type="Pfam" id="PF02767">
    <property type="entry name" value="DNA_pol3_beta_2"/>
    <property type="match status" value="1"/>
</dbReference>
<dbReference type="InterPro" id="IPR022634">
    <property type="entry name" value="DNA_polIII_beta_N"/>
</dbReference>
<dbReference type="GO" id="GO:0006271">
    <property type="term" value="P:DNA strand elongation involved in DNA replication"/>
    <property type="evidence" value="ECO:0007669"/>
    <property type="project" value="TreeGrafter"/>
</dbReference>
<feature type="domain" description="DNA polymerase III beta sliding clamp N-terminal" evidence="10">
    <location>
        <begin position="1"/>
        <end position="122"/>
    </location>
</feature>
<dbReference type="SUPFAM" id="SSF55979">
    <property type="entry name" value="DNA clamp"/>
    <property type="match status" value="3"/>
</dbReference>
<dbReference type="InterPro" id="IPR046938">
    <property type="entry name" value="DNA_clamp_sf"/>
</dbReference>
<evidence type="ECO:0000256" key="9">
    <source>
        <dbReference type="PIRNR" id="PIRNR000804"/>
    </source>
</evidence>
<proteinExistence type="inferred from homology"/>
<keyword evidence="3 9" id="KW-0963">Cytoplasm</keyword>
<dbReference type="Pfam" id="PF00712">
    <property type="entry name" value="DNA_pol3_beta"/>
    <property type="match status" value="1"/>
</dbReference>
<dbReference type="CDD" id="cd00140">
    <property type="entry name" value="beta_clamp"/>
    <property type="match status" value="1"/>
</dbReference>
<keyword evidence="8" id="KW-0238">DNA-binding</keyword>
<dbReference type="Pfam" id="PF02768">
    <property type="entry name" value="DNA_pol3_beta_3"/>
    <property type="match status" value="1"/>
</dbReference>
<accession>A0A432H4S5</accession>
<dbReference type="InterPro" id="IPR022635">
    <property type="entry name" value="DNA_polIII_beta_C"/>
</dbReference>
<dbReference type="PANTHER" id="PTHR30478:SF0">
    <property type="entry name" value="BETA SLIDING CLAMP"/>
    <property type="match status" value="1"/>
</dbReference>
<evidence type="ECO:0000259" key="10">
    <source>
        <dbReference type="Pfam" id="PF00712"/>
    </source>
</evidence>
<comment type="similarity">
    <text evidence="2 9">Belongs to the beta sliding clamp family.</text>
</comment>
<dbReference type="AlphaFoldDB" id="A0A432H4S5"/>
<dbReference type="GO" id="GO:0003677">
    <property type="term" value="F:DNA binding"/>
    <property type="evidence" value="ECO:0007669"/>
    <property type="project" value="UniProtKB-UniRule"/>
</dbReference>
<protein>
    <recommendedName>
        <fullName evidence="9">Beta sliding clamp</fullName>
    </recommendedName>
</protein>
<evidence type="ECO:0000259" key="12">
    <source>
        <dbReference type="Pfam" id="PF02768"/>
    </source>
</evidence>
<evidence type="ECO:0000256" key="1">
    <source>
        <dbReference type="ARBA" id="ARBA00004496"/>
    </source>
</evidence>
<evidence type="ECO:0000313" key="13">
    <source>
        <dbReference type="EMBL" id="RTZ90761.1"/>
    </source>
</evidence>
<keyword evidence="6 9" id="KW-0235">DNA replication</keyword>
<dbReference type="NCBIfam" id="TIGR00663">
    <property type="entry name" value="dnan"/>
    <property type="match status" value="1"/>
</dbReference>
<sequence>MEINLKREAFSSTLQNINSVVDKSTSSNKPILSNFVIRTMEGEVSKVEFSSTDYELSLVEQVEAEITEPGSICVNAKKVFDIVKELQGEDVKIRSTEQLWIHITCGSSEMRLPSVEVGLYPQTVLEDLPQSVTISVDDLKQCIDMTLFAAITNESRRNLMGVCLSSTSDQQTRWLSTDGHRLAQILKSVEDLNFSEDKEVIVPRKALTEVRRAADLFGQTVVISFDERVMQFTGGRISFKTRLIEGKFPNCDPIIPKDNTMEIIVNRESFINSLRIVSSISSEKLRPVKLLISQGVLKLESEKADYGEVVDEIEIGYEGDPFQIGFNSRYLLDVLIVIESEDIKLECKNSMSPTIIKSTVDESFLSVIMPLRVEW</sequence>
<dbReference type="PIRSF" id="PIRSF000804">
    <property type="entry name" value="DNA_pol_III_b"/>
    <property type="match status" value="1"/>
</dbReference>
<feature type="domain" description="DNA polymerase III beta sliding clamp central" evidence="11">
    <location>
        <begin position="134"/>
        <end position="250"/>
    </location>
</feature>
<evidence type="ECO:0000256" key="3">
    <source>
        <dbReference type="ARBA" id="ARBA00022490"/>
    </source>
</evidence>
<dbReference type="GO" id="GO:0008408">
    <property type="term" value="F:3'-5' exonuclease activity"/>
    <property type="evidence" value="ECO:0007669"/>
    <property type="project" value="InterPro"/>
</dbReference>
<dbReference type="EMBL" id="QNZH01000116">
    <property type="protein sequence ID" value="RTZ90761.1"/>
    <property type="molecule type" value="Genomic_DNA"/>
</dbReference>
<gene>
    <name evidence="13" type="primary">dnaN</name>
    <name evidence="13" type="ORF">DSY93_04335</name>
</gene>
<keyword evidence="4 9" id="KW-0808">Transferase</keyword>
<keyword evidence="7 9" id="KW-0239">DNA-directed DNA polymerase</keyword>
<dbReference type="InterPro" id="IPR022637">
    <property type="entry name" value="DNA_polIII_beta_cen"/>
</dbReference>
<evidence type="ECO:0000256" key="7">
    <source>
        <dbReference type="ARBA" id="ARBA00022932"/>
    </source>
</evidence>